<reference evidence="5 6" key="1">
    <citation type="submission" date="2022-03" db="EMBL/GenBank/DDBJ databases">
        <title>Pseudonocardia alaer sp. nov., a novel actinomycete isolated from reed forest soil.</title>
        <authorList>
            <person name="Wang L."/>
        </authorList>
    </citation>
    <scope>NUCLEOTIDE SEQUENCE [LARGE SCALE GENOMIC DNA]</scope>
    <source>
        <strain evidence="5 6">Y-16303</strain>
    </source>
</reference>
<proteinExistence type="inferred from homology"/>
<evidence type="ECO:0000313" key="5">
    <source>
        <dbReference type="EMBL" id="MCH6172074.1"/>
    </source>
</evidence>
<keyword evidence="2" id="KW-0560">Oxidoreductase</keyword>
<accession>A0ABS9TU32</accession>
<evidence type="ECO:0000313" key="6">
    <source>
        <dbReference type="Proteomes" id="UP001299970"/>
    </source>
</evidence>
<dbReference type="InterPro" id="IPR051317">
    <property type="entry name" value="Gfo/Idh/MocA_oxidoreduct"/>
</dbReference>
<comment type="similarity">
    <text evidence="1">Belongs to the Gfo/Idh/MocA family.</text>
</comment>
<protein>
    <submittedName>
        <fullName evidence="5">Gfo/Idh/MocA family oxidoreductase</fullName>
    </submittedName>
</protein>
<evidence type="ECO:0000256" key="2">
    <source>
        <dbReference type="ARBA" id="ARBA00023002"/>
    </source>
</evidence>
<dbReference type="InterPro" id="IPR036291">
    <property type="entry name" value="NAD(P)-bd_dom_sf"/>
</dbReference>
<dbReference type="Pfam" id="PF22725">
    <property type="entry name" value="GFO_IDH_MocA_C3"/>
    <property type="match status" value="1"/>
</dbReference>
<dbReference type="PANTHER" id="PTHR43708">
    <property type="entry name" value="CONSERVED EXPRESSED OXIDOREDUCTASE (EUROFUNG)"/>
    <property type="match status" value="1"/>
</dbReference>
<gene>
    <name evidence="5" type="ORF">MMF94_40880</name>
</gene>
<dbReference type="Proteomes" id="UP001299970">
    <property type="component" value="Unassembled WGS sequence"/>
</dbReference>
<dbReference type="RefSeq" id="WP_241042877.1">
    <property type="nucleotide sequence ID" value="NZ_BAAAJF010000043.1"/>
</dbReference>
<name>A0ABS9TU32_9PSEU</name>
<sequence>MSVDKPPLRTAVIGYGLAGRVFHVPLIAANPAFALDLVVTSDRERAAQAAATSAGPRVVGSVEEVWSRAHDLDLVVVAAPTDVHVALARQAVEAGLAVVVDKPFAVTAQEGRDLVELARERDVPLTVFQNRRLDGDFLTVRRLVAEGALGEVYRFESRFERWSPAPRTGWRGATPGKDGGGITYDLGSHLVDQAIQLFGPVVDVYGEIDTHRPGSVNDDDAFIALRHRSGVRSHLWMSHWGSQPGPRFRVLGSAGSYVTWGLDGQEAALASGVLPTDDHYGITPPENHGTLGVDGSDLVRMPTERGAYPRFYDAVANWLRGRGAVPVDPADCNEVLRLIEQLRMSAA</sequence>
<feature type="domain" description="GFO/IDH/MocA-like oxidoreductase" evidence="4">
    <location>
        <begin position="137"/>
        <end position="257"/>
    </location>
</feature>
<comment type="caution">
    <text evidence="5">The sequence shown here is derived from an EMBL/GenBank/DDBJ whole genome shotgun (WGS) entry which is preliminary data.</text>
</comment>
<dbReference type="EMBL" id="JAKXMK010000055">
    <property type="protein sequence ID" value="MCH6172074.1"/>
    <property type="molecule type" value="Genomic_DNA"/>
</dbReference>
<organism evidence="5 6">
    <name type="scientific">Pseudonocardia alaniniphila</name>
    <dbReference type="NCBI Taxonomy" id="75291"/>
    <lineage>
        <taxon>Bacteria</taxon>
        <taxon>Bacillati</taxon>
        <taxon>Actinomycetota</taxon>
        <taxon>Actinomycetes</taxon>
        <taxon>Pseudonocardiales</taxon>
        <taxon>Pseudonocardiaceae</taxon>
        <taxon>Pseudonocardia</taxon>
    </lineage>
</organism>
<evidence type="ECO:0000259" key="4">
    <source>
        <dbReference type="Pfam" id="PF22725"/>
    </source>
</evidence>
<dbReference type="PANTHER" id="PTHR43708:SF5">
    <property type="entry name" value="CONSERVED EXPRESSED OXIDOREDUCTASE (EUROFUNG)-RELATED"/>
    <property type="match status" value="1"/>
</dbReference>
<feature type="domain" description="Gfo/Idh/MocA-like oxidoreductase N-terminal" evidence="3">
    <location>
        <begin position="8"/>
        <end position="127"/>
    </location>
</feature>
<dbReference type="SUPFAM" id="SSF51735">
    <property type="entry name" value="NAD(P)-binding Rossmann-fold domains"/>
    <property type="match status" value="1"/>
</dbReference>
<evidence type="ECO:0000256" key="1">
    <source>
        <dbReference type="ARBA" id="ARBA00010928"/>
    </source>
</evidence>
<dbReference type="InterPro" id="IPR000683">
    <property type="entry name" value="Gfo/Idh/MocA-like_OxRdtase_N"/>
</dbReference>
<dbReference type="InterPro" id="IPR055170">
    <property type="entry name" value="GFO_IDH_MocA-like_dom"/>
</dbReference>
<dbReference type="Gene3D" id="3.30.360.10">
    <property type="entry name" value="Dihydrodipicolinate Reductase, domain 2"/>
    <property type="match status" value="1"/>
</dbReference>
<dbReference type="Pfam" id="PF01408">
    <property type="entry name" value="GFO_IDH_MocA"/>
    <property type="match status" value="1"/>
</dbReference>
<dbReference type="SUPFAM" id="SSF55347">
    <property type="entry name" value="Glyceraldehyde-3-phosphate dehydrogenase-like, C-terminal domain"/>
    <property type="match status" value="1"/>
</dbReference>
<dbReference type="Gene3D" id="3.40.50.720">
    <property type="entry name" value="NAD(P)-binding Rossmann-like Domain"/>
    <property type="match status" value="1"/>
</dbReference>
<evidence type="ECO:0000259" key="3">
    <source>
        <dbReference type="Pfam" id="PF01408"/>
    </source>
</evidence>
<keyword evidence="6" id="KW-1185">Reference proteome</keyword>